<dbReference type="GO" id="GO:0016020">
    <property type="term" value="C:membrane"/>
    <property type="evidence" value="ECO:0007669"/>
    <property type="project" value="UniProtKB-SubCell"/>
</dbReference>
<comment type="catalytic activity">
    <reaction evidence="17">
        <text>a CDP-1,2-diacyl-sn-glycerol + myo-inositol = a 1,2-diacyl-sn-glycero-3-phospho-(1D-myo-inositol) + CMP + H(+)</text>
        <dbReference type="Rhea" id="RHEA:11580"/>
        <dbReference type="ChEBI" id="CHEBI:15378"/>
        <dbReference type="ChEBI" id="CHEBI:17268"/>
        <dbReference type="ChEBI" id="CHEBI:57880"/>
        <dbReference type="ChEBI" id="CHEBI:58332"/>
        <dbReference type="ChEBI" id="CHEBI:60377"/>
        <dbReference type="EC" id="2.7.8.11"/>
    </reaction>
</comment>
<dbReference type="InterPro" id="IPR048254">
    <property type="entry name" value="CDP_ALCOHOL_P_TRANSF_CS"/>
</dbReference>
<dbReference type="InterPro" id="IPR014387">
    <property type="entry name" value="CDP_diag_ino_3_P_euk"/>
</dbReference>
<feature type="transmembrane region" description="Helical" evidence="19">
    <location>
        <begin position="142"/>
        <end position="162"/>
    </location>
</feature>
<keyword evidence="16 17" id="KW-1208">Phospholipid metabolism</keyword>
<keyword evidence="14 17" id="KW-0594">Phospholipid biosynthesis</keyword>
<dbReference type="Proteomes" id="UP000717585">
    <property type="component" value="Unassembled WGS sequence"/>
</dbReference>
<feature type="transmembrane region" description="Helical" evidence="19">
    <location>
        <begin position="12"/>
        <end position="34"/>
    </location>
</feature>
<dbReference type="FunFam" id="1.20.120.1760:FF:000003">
    <property type="entry name" value="CDP-diacylglycerol--inositol 3-phosphatidyltransferase"/>
    <property type="match status" value="1"/>
</dbReference>
<keyword evidence="12 17" id="KW-0443">Lipid metabolism</keyword>
<name>A0A8J6E0U9_9EUKA</name>
<evidence type="ECO:0000256" key="14">
    <source>
        <dbReference type="ARBA" id="ARBA00023209"/>
    </source>
</evidence>
<evidence type="ECO:0000256" key="13">
    <source>
        <dbReference type="ARBA" id="ARBA00023136"/>
    </source>
</evidence>
<dbReference type="EMBL" id="JAHDYR010000067">
    <property type="protein sequence ID" value="KAG9389812.1"/>
    <property type="molecule type" value="Genomic_DNA"/>
</dbReference>
<dbReference type="Pfam" id="PF01066">
    <property type="entry name" value="CDP-OH_P_transf"/>
    <property type="match status" value="1"/>
</dbReference>
<dbReference type="AlphaFoldDB" id="A0A8J6E0U9"/>
<keyword evidence="21" id="KW-1185">Reference proteome</keyword>
<dbReference type="GO" id="GO:0005794">
    <property type="term" value="C:Golgi apparatus"/>
    <property type="evidence" value="ECO:0007669"/>
    <property type="project" value="TreeGrafter"/>
</dbReference>
<evidence type="ECO:0000313" key="20">
    <source>
        <dbReference type="EMBL" id="KAG9389812.1"/>
    </source>
</evidence>
<dbReference type="GO" id="GO:0006661">
    <property type="term" value="P:phosphatidylinositol biosynthetic process"/>
    <property type="evidence" value="ECO:0007669"/>
    <property type="project" value="TreeGrafter"/>
</dbReference>
<dbReference type="InterPro" id="IPR043130">
    <property type="entry name" value="CDP-OH_PTrfase_TM_dom"/>
</dbReference>
<keyword evidence="15" id="KW-0464">Manganese</keyword>
<evidence type="ECO:0000256" key="15">
    <source>
        <dbReference type="ARBA" id="ARBA00023211"/>
    </source>
</evidence>
<keyword evidence="9" id="KW-0479">Metal-binding</keyword>
<keyword evidence="11 19" id="KW-1133">Transmembrane helix</keyword>
<sequence length="219" mass="25279">MAVDKNLEVLWYWPNIVGYARIITAFIAFFFMPINPWLTFWFYMFSFAADGLDGYLARLFHQSTRFGACLDMITDRFATACLCLVLARFYPDWTLLLQAEVALDLSSHYIQMYASLSTGKSSHKSMDETKSRLMRLYYEHRSVLATLCAGNEVFFVCAYMLHWYPTSMFWLVLFVISVPFIVLKQLINVIQLCSASMALIDLDTTPPVMEVRKDAALVE</sequence>
<evidence type="ECO:0000256" key="6">
    <source>
        <dbReference type="ARBA" id="ARBA00022516"/>
    </source>
</evidence>
<reference evidence="20" key="1">
    <citation type="submission" date="2021-05" db="EMBL/GenBank/DDBJ databases">
        <title>A free-living protist that lacks canonical eukaryotic 1 DNA replication and segregation systems.</title>
        <authorList>
            <person name="Salas-Leiva D.E."/>
            <person name="Tromer E.C."/>
            <person name="Curtis B.A."/>
            <person name="Jerlstrom-Hultqvist J."/>
            <person name="Kolisko M."/>
            <person name="Yi Z."/>
            <person name="Salas-Leiva J.S."/>
            <person name="Gallot-Lavallee L."/>
            <person name="Kops G.J.P.L."/>
            <person name="Archibald J.M."/>
            <person name="Simpson A.G.B."/>
            <person name="Roger A.J."/>
        </authorList>
    </citation>
    <scope>NUCLEOTIDE SEQUENCE</scope>
    <source>
        <strain evidence="20">BICM</strain>
    </source>
</reference>
<proteinExistence type="inferred from homology"/>
<protein>
    <recommendedName>
        <fullName evidence="5 17">CDP-diacylglycerol--inositol 3-phosphatidyltransferase</fullName>
        <ecNumber evidence="5 17">2.7.8.11</ecNumber>
    </recommendedName>
</protein>
<feature type="transmembrane region" description="Helical" evidence="19">
    <location>
        <begin position="40"/>
        <end position="57"/>
    </location>
</feature>
<evidence type="ECO:0000256" key="5">
    <source>
        <dbReference type="ARBA" id="ARBA00013212"/>
    </source>
</evidence>
<dbReference type="GO" id="GO:0003881">
    <property type="term" value="F:CDP-diacylglycerol-inositol 3-phosphatidyltransferase activity"/>
    <property type="evidence" value="ECO:0007669"/>
    <property type="project" value="UniProtKB-UniRule"/>
</dbReference>
<comment type="subcellular location">
    <subcellularLocation>
        <location evidence="3">Membrane</location>
        <topology evidence="3">Multi-pass membrane protein</topology>
    </subcellularLocation>
</comment>
<comment type="caution">
    <text evidence="20">The sequence shown here is derived from an EMBL/GenBank/DDBJ whole genome shotgun (WGS) entry which is preliminary data.</text>
</comment>
<keyword evidence="8 19" id="KW-0812">Transmembrane</keyword>
<keyword evidence="6 17" id="KW-0444">Lipid biosynthesis</keyword>
<evidence type="ECO:0000256" key="19">
    <source>
        <dbReference type="SAM" id="Phobius"/>
    </source>
</evidence>
<evidence type="ECO:0000256" key="3">
    <source>
        <dbReference type="ARBA" id="ARBA00004141"/>
    </source>
</evidence>
<evidence type="ECO:0000256" key="12">
    <source>
        <dbReference type="ARBA" id="ARBA00023098"/>
    </source>
</evidence>
<dbReference type="EC" id="2.7.8.11" evidence="5 17"/>
<keyword evidence="7 17" id="KW-0808">Transferase</keyword>
<comment type="similarity">
    <text evidence="4 17 18">Belongs to the CDP-alcohol phosphatidyltransferase class-I family.</text>
</comment>
<evidence type="ECO:0000256" key="17">
    <source>
        <dbReference type="PIRNR" id="PIRNR000848"/>
    </source>
</evidence>
<dbReference type="PANTHER" id="PTHR15362:SF4">
    <property type="entry name" value="CDP-DIACYLGLYCEROL--INOSITOL 3-PHOSPHATIDYLTRANSFERASE"/>
    <property type="match status" value="1"/>
</dbReference>
<organism evidence="20 21">
    <name type="scientific">Carpediemonas membranifera</name>
    <dbReference type="NCBI Taxonomy" id="201153"/>
    <lineage>
        <taxon>Eukaryota</taxon>
        <taxon>Metamonada</taxon>
        <taxon>Carpediemonas-like organisms</taxon>
        <taxon>Carpediemonas</taxon>
    </lineage>
</organism>
<keyword evidence="13 17" id="KW-0472">Membrane</keyword>
<evidence type="ECO:0000256" key="4">
    <source>
        <dbReference type="ARBA" id="ARBA00010441"/>
    </source>
</evidence>
<accession>A0A8J6E0U9</accession>
<dbReference type="OrthoDB" id="10251079at2759"/>
<keyword evidence="10" id="KW-0460">Magnesium</keyword>
<dbReference type="Gene3D" id="1.20.120.1760">
    <property type="match status" value="1"/>
</dbReference>
<evidence type="ECO:0000256" key="11">
    <source>
        <dbReference type="ARBA" id="ARBA00022989"/>
    </source>
</evidence>
<feature type="transmembrane region" description="Helical" evidence="19">
    <location>
        <begin position="168"/>
        <end position="187"/>
    </location>
</feature>
<comment type="cofactor">
    <cofactor evidence="1">
        <name>Mn(2+)</name>
        <dbReference type="ChEBI" id="CHEBI:29035"/>
    </cofactor>
</comment>
<evidence type="ECO:0000256" key="16">
    <source>
        <dbReference type="ARBA" id="ARBA00023264"/>
    </source>
</evidence>
<evidence type="ECO:0000256" key="8">
    <source>
        <dbReference type="ARBA" id="ARBA00022692"/>
    </source>
</evidence>
<comment type="cofactor">
    <cofactor evidence="2">
        <name>Mg(2+)</name>
        <dbReference type="ChEBI" id="CHEBI:18420"/>
    </cofactor>
</comment>
<evidence type="ECO:0000256" key="10">
    <source>
        <dbReference type="ARBA" id="ARBA00022842"/>
    </source>
</evidence>
<gene>
    <name evidence="20" type="ORF">J8273_8491</name>
</gene>
<evidence type="ECO:0000256" key="1">
    <source>
        <dbReference type="ARBA" id="ARBA00001936"/>
    </source>
</evidence>
<evidence type="ECO:0000313" key="21">
    <source>
        <dbReference type="Proteomes" id="UP000717585"/>
    </source>
</evidence>
<evidence type="ECO:0000256" key="18">
    <source>
        <dbReference type="RuleBase" id="RU003750"/>
    </source>
</evidence>
<evidence type="ECO:0000256" key="7">
    <source>
        <dbReference type="ARBA" id="ARBA00022679"/>
    </source>
</evidence>
<dbReference type="PANTHER" id="PTHR15362">
    <property type="entry name" value="PHOSPHATIDYLINOSITOL SYNTHASE"/>
    <property type="match status" value="1"/>
</dbReference>
<evidence type="ECO:0000256" key="9">
    <source>
        <dbReference type="ARBA" id="ARBA00022723"/>
    </source>
</evidence>
<dbReference type="GO" id="GO:0046872">
    <property type="term" value="F:metal ion binding"/>
    <property type="evidence" value="ECO:0007669"/>
    <property type="project" value="UniProtKB-KW"/>
</dbReference>
<dbReference type="InterPro" id="IPR000462">
    <property type="entry name" value="CDP-OH_P_trans"/>
</dbReference>
<evidence type="ECO:0000256" key="2">
    <source>
        <dbReference type="ARBA" id="ARBA00001946"/>
    </source>
</evidence>
<dbReference type="PIRSF" id="PIRSF000848">
    <property type="entry name" value="CDP_diag_ino_3_P"/>
    <property type="match status" value="1"/>
</dbReference>
<dbReference type="PROSITE" id="PS00379">
    <property type="entry name" value="CDP_ALCOHOL_P_TRANSF"/>
    <property type="match status" value="1"/>
</dbReference>